<organism evidence="11 12">
    <name type="scientific">Candidatus Dorea gallistercoris</name>
    <dbReference type="NCBI Taxonomy" id="2838542"/>
    <lineage>
        <taxon>Bacteria</taxon>
        <taxon>Bacillati</taxon>
        <taxon>Bacillota</taxon>
        <taxon>Clostridia</taxon>
        <taxon>Lachnospirales</taxon>
        <taxon>Lachnospiraceae</taxon>
        <taxon>Dorea</taxon>
    </lineage>
</organism>
<name>A0A9D1UFS3_9FIRM</name>
<keyword evidence="6" id="KW-0239">DNA-directed DNA polymerase</keyword>
<comment type="catalytic activity">
    <reaction evidence="8">
        <text>DNA(n) + a 2'-deoxyribonucleoside 5'-triphosphate = DNA(n+1) + diphosphate</text>
        <dbReference type="Rhea" id="RHEA:22508"/>
        <dbReference type="Rhea" id="RHEA-COMP:17339"/>
        <dbReference type="Rhea" id="RHEA-COMP:17340"/>
        <dbReference type="ChEBI" id="CHEBI:33019"/>
        <dbReference type="ChEBI" id="CHEBI:61560"/>
        <dbReference type="ChEBI" id="CHEBI:173112"/>
        <dbReference type="EC" id="2.7.7.7"/>
    </reaction>
</comment>
<dbReference type="Proteomes" id="UP000824263">
    <property type="component" value="Unassembled WGS sequence"/>
</dbReference>
<keyword evidence="3 11" id="KW-0808">Transferase</keyword>
<dbReference type="Gene3D" id="1.20.272.10">
    <property type="match status" value="1"/>
</dbReference>
<reference evidence="11" key="2">
    <citation type="submission" date="2021-04" db="EMBL/GenBank/DDBJ databases">
        <authorList>
            <person name="Gilroy R."/>
        </authorList>
    </citation>
    <scope>NUCLEOTIDE SEQUENCE</scope>
    <source>
        <strain evidence="11">ChiSxjej1B13-11762</strain>
    </source>
</reference>
<accession>A0A9D1UFS3</accession>
<gene>
    <name evidence="11" type="primary">holA</name>
    <name evidence="11" type="ORF">H9873_11140</name>
</gene>
<keyword evidence="4 11" id="KW-0548">Nucleotidyltransferase</keyword>
<evidence type="ECO:0000256" key="6">
    <source>
        <dbReference type="ARBA" id="ARBA00022932"/>
    </source>
</evidence>
<keyword evidence="5" id="KW-0235">DNA replication</keyword>
<evidence type="ECO:0000259" key="9">
    <source>
        <dbReference type="Pfam" id="PF06144"/>
    </source>
</evidence>
<dbReference type="PANTHER" id="PTHR34388">
    <property type="entry name" value="DNA POLYMERASE III SUBUNIT DELTA"/>
    <property type="match status" value="1"/>
</dbReference>
<dbReference type="NCBIfam" id="TIGR01128">
    <property type="entry name" value="holA"/>
    <property type="match status" value="1"/>
</dbReference>
<dbReference type="GO" id="GO:0003677">
    <property type="term" value="F:DNA binding"/>
    <property type="evidence" value="ECO:0007669"/>
    <property type="project" value="InterPro"/>
</dbReference>
<dbReference type="GO" id="GO:0006261">
    <property type="term" value="P:DNA-templated DNA replication"/>
    <property type="evidence" value="ECO:0007669"/>
    <property type="project" value="TreeGrafter"/>
</dbReference>
<dbReference type="Pfam" id="PF06144">
    <property type="entry name" value="DNA_pol3_delta"/>
    <property type="match status" value="1"/>
</dbReference>
<dbReference type="InterPro" id="IPR008921">
    <property type="entry name" value="DNA_pol3_clamp-load_cplx_C"/>
</dbReference>
<sequence>MKSLNEDIKTGQFKQVYLLYGEEAYLKKQYKERLTKAMLPEGDTVNYAYYEGKGIDGAALIDLAETMPFFAERRLIVVEDSGFFKNSQPQLADYMKEMPETACFLFVENEVDKRGRMYKAVKARGRAVELGRQDEKTLLYWIGGHMKQEGKKITERDARYLVERTGTDMENLIREMDKLFAYTMGREQITSKDIDEICTVQITNQIFDMVEAVAKKQQKKALDYYYDLLALKEPPMRILYLLSRQFRLLLEVKELMKAGADKERIAKVTRLHPFAAGKYMRQCRDFTVRELRDTMEMAAELEEAVKTGRLGDQMSVELFIAERTDNGRNRSEQDS</sequence>
<feature type="domain" description="DNA polymerase III delta subunit-like C-terminal" evidence="10">
    <location>
        <begin position="204"/>
        <end position="321"/>
    </location>
</feature>
<evidence type="ECO:0000256" key="5">
    <source>
        <dbReference type="ARBA" id="ARBA00022705"/>
    </source>
</evidence>
<evidence type="ECO:0000256" key="8">
    <source>
        <dbReference type="ARBA" id="ARBA00049244"/>
    </source>
</evidence>
<dbReference type="InterPro" id="IPR005790">
    <property type="entry name" value="DNA_polIII_delta"/>
</dbReference>
<dbReference type="SUPFAM" id="SSF52540">
    <property type="entry name" value="P-loop containing nucleoside triphosphate hydrolases"/>
    <property type="match status" value="1"/>
</dbReference>
<evidence type="ECO:0000256" key="3">
    <source>
        <dbReference type="ARBA" id="ARBA00022679"/>
    </source>
</evidence>
<evidence type="ECO:0000256" key="7">
    <source>
        <dbReference type="ARBA" id="ARBA00034754"/>
    </source>
</evidence>
<dbReference type="EC" id="2.7.7.7" evidence="1"/>
<dbReference type="InterPro" id="IPR027417">
    <property type="entry name" value="P-loop_NTPase"/>
</dbReference>
<evidence type="ECO:0000256" key="1">
    <source>
        <dbReference type="ARBA" id="ARBA00012417"/>
    </source>
</evidence>
<evidence type="ECO:0000259" key="10">
    <source>
        <dbReference type="Pfam" id="PF21694"/>
    </source>
</evidence>
<dbReference type="Gene3D" id="3.40.50.300">
    <property type="entry name" value="P-loop containing nucleotide triphosphate hydrolases"/>
    <property type="match status" value="1"/>
</dbReference>
<dbReference type="SUPFAM" id="SSF48019">
    <property type="entry name" value="post-AAA+ oligomerization domain-like"/>
    <property type="match status" value="1"/>
</dbReference>
<dbReference type="GO" id="GO:0003887">
    <property type="term" value="F:DNA-directed DNA polymerase activity"/>
    <property type="evidence" value="ECO:0007669"/>
    <property type="project" value="UniProtKB-KW"/>
</dbReference>
<dbReference type="InterPro" id="IPR010372">
    <property type="entry name" value="DNA_pol3_delta_N"/>
</dbReference>
<comment type="caution">
    <text evidence="11">The sequence shown here is derived from an EMBL/GenBank/DDBJ whole genome shotgun (WGS) entry which is preliminary data.</text>
</comment>
<dbReference type="Pfam" id="PF21694">
    <property type="entry name" value="DNA_pol3_delta_C"/>
    <property type="match status" value="1"/>
</dbReference>
<protein>
    <recommendedName>
        <fullName evidence="2">DNA polymerase III subunit delta</fullName>
        <ecNumber evidence="1">2.7.7.7</ecNumber>
    </recommendedName>
</protein>
<comment type="similarity">
    <text evidence="7">Belongs to the DNA polymerase HolA subunit family.</text>
</comment>
<reference evidence="11" key="1">
    <citation type="journal article" date="2021" name="PeerJ">
        <title>Extensive microbial diversity within the chicken gut microbiome revealed by metagenomics and culture.</title>
        <authorList>
            <person name="Gilroy R."/>
            <person name="Ravi A."/>
            <person name="Getino M."/>
            <person name="Pursley I."/>
            <person name="Horton D.L."/>
            <person name="Alikhan N.F."/>
            <person name="Baker D."/>
            <person name="Gharbi K."/>
            <person name="Hall N."/>
            <person name="Watson M."/>
            <person name="Adriaenssens E.M."/>
            <person name="Foster-Nyarko E."/>
            <person name="Jarju S."/>
            <person name="Secka A."/>
            <person name="Antonio M."/>
            <person name="Oren A."/>
            <person name="Chaudhuri R.R."/>
            <person name="La Ragione R."/>
            <person name="Hildebrand F."/>
            <person name="Pallen M.J."/>
        </authorList>
    </citation>
    <scope>NUCLEOTIDE SEQUENCE</scope>
    <source>
        <strain evidence="11">ChiSxjej1B13-11762</strain>
    </source>
</reference>
<dbReference type="Gene3D" id="1.10.8.60">
    <property type="match status" value="1"/>
</dbReference>
<evidence type="ECO:0000256" key="4">
    <source>
        <dbReference type="ARBA" id="ARBA00022695"/>
    </source>
</evidence>
<feature type="domain" description="DNA polymerase III delta N-terminal" evidence="9">
    <location>
        <begin position="17"/>
        <end position="129"/>
    </location>
</feature>
<evidence type="ECO:0000313" key="11">
    <source>
        <dbReference type="EMBL" id="HIW84855.1"/>
    </source>
</evidence>
<evidence type="ECO:0000313" key="12">
    <source>
        <dbReference type="Proteomes" id="UP000824263"/>
    </source>
</evidence>
<proteinExistence type="inferred from homology"/>
<evidence type="ECO:0000256" key="2">
    <source>
        <dbReference type="ARBA" id="ARBA00017703"/>
    </source>
</evidence>
<dbReference type="GO" id="GO:0009360">
    <property type="term" value="C:DNA polymerase III complex"/>
    <property type="evidence" value="ECO:0007669"/>
    <property type="project" value="InterPro"/>
</dbReference>
<dbReference type="InterPro" id="IPR048466">
    <property type="entry name" value="DNA_pol3_delta-like_C"/>
</dbReference>
<dbReference type="PANTHER" id="PTHR34388:SF1">
    <property type="entry name" value="DNA POLYMERASE III SUBUNIT DELTA"/>
    <property type="match status" value="1"/>
</dbReference>
<dbReference type="EMBL" id="DXGF01000195">
    <property type="protein sequence ID" value="HIW84855.1"/>
    <property type="molecule type" value="Genomic_DNA"/>
</dbReference>
<dbReference type="AlphaFoldDB" id="A0A9D1UFS3"/>